<protein>
    <recommendedName>
        <fullName evidence="3">ABC transporter domain-containing protein</fullName>
    </recommendedName>
</protein>
<evidence type="ECO:0000256" key="1">
    <source>
        <dbReference type="ARBA" id="ARBA00022741"/>
    </source>
</evidence>
<keyword evidence="1" id="KW-0547">Nucleotide-binding</keyword>
<dbReference type="InParanoid" id="A0A0L0H9P1"/>
<dbReference type="SUPFAM" id="SSF52540">
    <property type="entry name" value="P-loop containing nucleoside triphosphate hydrolases"/>
    <property type="match status" value="2"/>
</dbReference>
<keyword evidence="5" id="KW-1185">Reference proteome</keyword>
<dbReference type="PROSITE" id="PS50893">
    <property type="entry name" value="ABC_TRANSPORTER_2"/>
    <property type="match status" value="2"/>
</dbReference>
<dbReference type="PANTHER" id="PTHR43514">
    <property type="entry name" value="ABC TRANSPORTER I FAMILY MEMBER 10"/>
    <property type="match status" value="1"/>
</dbReference>
<dbReference type="SMART" id="SM00382">
    <property type="entry name" value="AAA"/>
    <property type="match status" value="2"/>
</dbReference>
<proteinExistence type="predicted"/>
<dbReference type="STRING" id="645134.A0A0L0H9P1"/>
<dbReference type="VEuPathDB" id="FungiDB:SPPG_07082"/>
<dbReference type="Gene3D" id="3.40.50.300">
    <property type="entry name" value="P-loop containing nucleotide triphosphate hydrolases"/>
    <property type="match status" value="2"/>
</dbReference>
<dbReference type="OMA" id="WEIKKHI"/>
<accession>A0A0L0H9P1</accession>
<dbReference type="OrthoDB" id="10255969at2759"/>
<name>A0A0L0H9P1_SPIPD</name>
<dbReference type="eggNOG" id="KOG0927">
    <property type="taxonomic scope" value="Eukaryota"/>
</dbReference>
<evidence type="ECO:0000313" key="4">
    <source>
        <dbReference type="EMBL" id="KNC97614.1"/>
    </source>
</evidence>
<dbReference type="InterPro" id="IPR003593">
    <property type="entry name" value="AAA+_ATPase"/>
</dbReference>
<organism evidence="4 5">
    <name type="scientific">Spizellomyces punctatus (strain DAOM BR117)</name>
    <dbReference type="NCBI Taxonomy" id="645134"/>
    <lineage>
        <taxon>Eukaryota</taxon>
        <taxon>Fungi</taxon>
        <taxon>Fungi incertae sedis</taxon>
        <taxon>Chytridiomycota</taxon>
        <taxon>Chytridiomycota incertae sedis</taxon>
        <taxon>Chytridiomycetes</taxon>
        <taxon>Spizellomycetales</taxon>
        <taxon>Spizellomycetaceae</taxon>
        <taxon>Spizellomyces</taxon>
    </lineage>
</organism>
<dbReference type="InterPro" id="IPR050334">
    <property type="entry name" value="Molybdenum_import_ModC"/>
</dbReference>
<evidence type="ECO:0000259" key="3">
    <source>
        <dbReference type="PROSITE" id="PS50893"/>
    </source>
</evidence>
<dbReference type="InterPro" id="IPR003439">
    <property type="entry name" value="ABC_transporter-like_ATP-bd"/>
</dbReference>
<dbReference type="PANTHER" id="PTHR43514:SF4">
    <property type="entry name" value="ABC TRANSPORTER I FAMILY MEMBER 10"/>
    <property type="match status" value="1"/>
</dbReference>
<dbReference type="Proteomes" id="UP000053201">
    <property type="component" value="Unassembled WGS sequence"/>
</dbReference>
<dbReference type="EMBL" id="KQ257463">
    <property type="protein sequence ID" value="KNC97614.1"/>
    <property type="molecule type" value="Genomic_DNA"/>
</dbReference>
<dbReference type="Pfam" id="PF00005">
    <property type="entry name" value="ABC_tran"/>
    <property type="match status" value="2"/>
</dbReference>
<evidence type="ECO:0000313" key="5">
    <source>
        <dbReference type="Proteomes" id="UP000053201"/>
    </source>
</evidence>
<dbReference type="GO" id="GO:0005739">
    <property type="term" value="C:mitochondrion"/>
    <property type="evidence" value="ECO:0007669"/>
    <property type="project" value="TreeGrafter"/>
</dbReference>
<dbReference type="GeneID" id="27690330"/>
<dbReference type="FunCoup" id="A0A0L0H9P1">
    <property type="interactions" value="72"/>
</dbReference>
<dbReference type="GO" id="GO:0016887">
    <property type="term" value="F:ATP hydrolysis activity"/>
    <property type="evidence" value="ECO:0007669"/>
    <property type="project" value="InterPro"/>
</dbReference>
<gene>
    <name evidence="4" type="ORF">SPPG_07082</name>
</gene>
<keyword evidence="2" id="KW-0067">ATP-binding</keyword>
<dbReference type="RefSeq" id="XP_016605654.1">
    <property type="nucleotide sequence ID" value="XM_016755263.1"/>
</dbReference>
<dbReference type="AlphaFoldDB" id="A0A0L0H9P1"/>
<evidence type="ECO:0000256" key="2">
    <source>
        <dbReference type="ARBA" id="ARBA00022840"/>
    </source>
</evidence>
<dbReference type="GO" id="GO:0005524">
    <property type="term" value="F:ATP binding"/>
    <property type="evidence" value="ECO:0007669"/>
    <property type="project" value="UniProtKB-KW"/>
</dbReference>
<dbReference type="InterPro" id="IPR027417">
    <property type="entry name" value="P-loop_NTPase"/>
</dbReference>
<feature type="domain" description="ABC transporter" evidence="3">
    <location>
        <begin position="40"/>
        <end position="303"/>
    </location>
</feature>
<sequence length="544" mass="62131">MPSPSLRMRWLYVSCRHQHSKANTSLPQNKISGRVPSITINQANLFRYGPSSAPVFKNLSWNINEKERWAIIGPLGSGKTSMCEVLMGKLRAHPTGTVVYPFIEPLSEAQPKEFSHLSLWPQDLVRHVSFKEESGLFDFSKHYYQQRFEYIDEWEDITLRAYLESSLKGQEEESITKNVGRQVLEAAERVGLGHHLDLSFMKLSNGQMRRARIAKFLLAKPHYLLVDEPFMGLDVKSRREISDLLGQVADQGLTEVILTLRPQDELPEWVTHVLLLNRDRTIRWQGLREQWAQQAPTESILSQHQGFDNKKHVDVESLSEPVIELQNVNVSFGGTPILRDVSWTVRAGERWALMGHNGSGKSTLLSLLLGDNPQAYSNDISLFGKKRGTGETIWDIKCQTGFSSPELHMYFTKPLTCREVIATGFFDIPALIRSPTPAQDKVINAYLSEFCIEHLGDRPFRQLSTGEQRFVLFVRALIKEPRLLVLDEPFQGLDEEAVERAKRWLDTKLRRDQTLIFVTHCLEEIPASVDRLLTLEGGRVVKHL</sequence>
<reference evidence="4 5" key="1">
    <citation type="submission" date="2009-08" db="EMBL/GenBank/DDBJ databases">
        <title>The Genome Sequence of Spizellomyces punctatus strain DAOM BR117.</title>
        <authorList>
            <consortium name="The Broad Institute Genome Sequencing Platform"/>
            <person name="Russ C."/>
            <person name="Cuomo C."/>
            <person name="Shea T."/>
            <person name="Young S.K."/>
            <person name="Zeng Q."/>
            <person name="Koehrsen M."/>
            <person name="Haas B."/>
            <person name="Borodovsky M."/>
            <person name="Guigo R."/>
            <person name="Alvarado L."/>
            <person name="Berlin A."/>
            <person name="Bochicchio J."/>
            <person name="Borenstein D."/>
            <person name="Chapman S."/>
            <person name="Chen Z."/>
            <person name="Engels R."/>
            <person name="Freedman E."/>
            <person name="Gellesch M."/>
            <person name="Goldberg J."/>
            <person name="Griggs A."/>
            <person name="Gujja S."/>
            <person name="Heiman D."/>
            <person name="Hepburn T."/>
            <person name="Howarth C."/>
            <person name="Jen D."/>
            <person name="Larson L."/>
            <person name="Lewis B."/>
            <person name="Mehta T."/>
            <person name="Park D."/>
            <person name="Pearson M."/>
            <person name="Roberts A."/>
            <person name="Saif S."/>
            <person name="Shenoy N."/>
            <person name="Sisk P."/>
            <person name="Stolte C."/>
            <person name="Sykes S."/>
            <person name="Thomson T."/>
            <person name="Walk T."/>
            <person name="White J."/>
            <person name="Yandava C."/>
            <person name="Burger G."/>
            <person name="Gray M.W."/>
            <person name="Holland P.W.H."/>
            <person name="King N."/>
            <person name="Lang F.B.F."/>
            <person name="Roger A.J."/>
            <person name="Ruiz-Trillo I."/>
            <person name="Lander E."/>
            <person name="Nusbaum C."/>
        </authorList>
    </citation>
    <scope>NUCLEOTIDE SEQUENCE [LARGE SCALE GENOMIC DNA]</scope>
    <source>
        <strain evidence="4 5">DAOM BR117</strain>
    </source>
</reference>
<feature type="domain" description="ABC transporter" evidence="3">
    <location>
        <begin position="323"/>
        <end position="544"/>
    </location>
</feature>